<feature type="transmembrane region" description="Helical" evidence="1">
    <location>
        <begin position="453"/>
        <end position="475"/>
    </location>
</feature>
<feature type="transmembrane region" description="Helical" evidence="1">
    <location>
        <begin position="537"/>
        <end position="558"/>
    </location>
</feature>
<keyword evidence="4" id="KW-1185">Reference proteome</keyword>
<gene>
    <name evidence="3" type="ORF">BCR34DRAFT_585047</name>
</gene>
<dbReference type="OrthoDB" id="5392263at2759"/>
<evidence type="ECO:0000313" key="4">
    <source>
        <dbReference type="Proteomes" id="UP000193144"/>
    </source>
</evidence>
<comment type="caution">
    <text evidence="3">The sequence shown here is derived from an EMBL/GenBank/DDBJ whole genome shotgun (WGS) entry which is preliminary data.</text>
</comment>
<evidence type="ECO:0000256" key="2">
    <source>
        <dbReference type="SAM" id="SignalP"/>
    </source>
</evidence>
<name>A0A1Y1ZYS8_9PLEO</name>
<organism evidence="3 4">
    <name type="scientific">Clohesyomyces aquaticus</name>
    <dbReference type="NCBI Taxonomy" id="1231657"/>
    <lineage>
        <taxon>Eukaryota</taxon>
        <taxon>Fungi</taxon>
        <taxon>Dikarya</taxon>
        <taxon>Ascomycota</taxon>
        <taxon>Pezizomycotina</taxon>
        <taxon>Dothideomycetes</taxon>
        <taxon>Pleosporomycetidae</taxon>
        <taxon>Pleosporales</taxon>
        <taxon>Lindgomycetaceae</taxon>
        <taxon>Clohesyomyces</taxon>
    </lineage>
</organism>
<feature type="transmembrane region" description="Helical" evidence="1">
    <location>
        <begin position="129"/>
        <end position="154"/>
    </location>
</feature>
<keyword evidence="2" id="KW-0732">Signal</keyword>
<keyword evidence="1" id="KW-1133">Transmembrane helix</keyword>
<feature type="chain" id="PRO_5013186375" evidence="2">
    <location>
        <begin position="25"/>
        <end position="673"/>
    </location>
</feature>
<feature type="transmembrane region" description="Helical" evidence="1">
    <location>
        <begin position="417"/>
        <end position="441"/>
    </location>
</feature>
<reference evidence="3 4" key="1">
    <citation type="submission" date="2016-07" db="EMBL/GenBank/DDBJ databases">
        <title>Pervasive Adenine N6-methylation of Active Genes in Fungi.</title>
        <authorList>
            <consortium name="DOE Joint Genome Institute"/>
            <person name="Mondo S.J."/>
            <person name="Dannebaum R.O."/>
            <person name="Kuo R.C."/>
            <person name="Labutti K."/>
            <person name="Haridas S."/>
            <person name="Kuo A."/>
            <person name="Salamov A."/>
            <person name="Ahrendt S.R."/>
            <person name="Lipzen A."/>
            <person name="Sullivan W."/>
            <person name="Andreopoulos W.B."/>
            <person name="Clum A."/>
            <person name="Lindquist E."/>
            <person name="Daum C."/>
            <person name="Ramamoorthy G.K."/>
            <person name="Gryganskyi A."/>
            <person name="Culley D."/>
            <person name="Magnuson J.K."/>
            <person name="James T.Y."/>
            <person name="O'Malley M.A."/>
            <person name="Stajich J.E."/>
            <person name="Spatafora J.W."/>
            <person name="Visel A."/>
            <person name="Grigoriev I.V."/>
        </authorList>
    </citation>
    <scope>NUCLEOTIDE SEQUENCE [LARGE SCALE GENOMIC DNA]</scope>
    <source>
        <strain evidence="3 4">CBS 115471</strain>
    </source>
</reference>
<dbReference type="EMBL" id="MCFA01000025">
    <property type="protein sequence ID" value="ORY15396.1"/>
    <property type="molecule type" value="Genomic_DNA"/>
</dbReference>
<evidence type="ECO:0000256" key="1">
    <source>
        <dbReference type="SAM" id="Phobius"/>
    </source>
</evidence>
<keyword evidence="1" id="KW-0812">Transmembrane</keyword>
<feature type="transmembrane region" description="Helical" evidence="1">
    <location>
        <begin position="604"/>
        <end position="624"/>
    </location>
</feature>
<evidence type="ECO:0000313" key="3">
    <source>
        <dbReference type="EMBL" id="ORY15396.1"/>
    </source>
</evidence>
<proteinExistence type="predicted"/>
<dbReference type="Proteomes" id="UP000193144">
    <property type="component" value="Unassembled WGS sequence"/>
</dbReference>
<feature type="transmembrane region" description="Helical" evidence="1">
    <location>
        <begin position="305"/>
        <end position="329"/>
    </location>
</feature>
<feature type="transmembrane region" description="Helical" evidence="1">
    <location>
        <begin position="160"/>
        <end position="183"/>
    </location>
</feature>
<feature type="transmembrane region" description="Helical" evidence="1">
    <location>
        <begin position="271"/>
        <end position="293"/>
    </location>
</feature>
<dbReference type="AlphaFoldDB" id="A0A1Y1ZYS8"/>
<keyword evidence="1" id="KW-0472">Membrane</keyword>
<feature type="signal peptide" evidence="2">
    <location>
        <begin position="1"/>
        <end position="24"/>
    </location>
</feature>
<accession>A0A1Y1ZYS8</accession>
<protein>
    <submittedName>
        <fullName evidence="3">Uncharacterized protein</fullName>
    </submittedName>
</protein>
<sequence length="673" mass="75436">MRFPTVLISESLFFLIYFSPSTIAIYNTDKCCARARELNAFLNSSPADAICGQTYNQSIEPAKDLRISYDFCRRQCPGPGPSSRANASQWAAPIVQFILPSVIFSMIIPRRWKLEWGYLFLPYAFLDRAPRWIPFASHVRLFISLFLSLILFIQNIVDNALWITIIGCGAAPMMVEGLLEALIDFRIIRYLRYKEAELDGSDIDQPRRVEEGTTSLVSKTRASVELLAAVVSGNLVGYHNSRPHEEIPQALIARGRAGCQSGLHAISGAQAAFGAAVGAPCLFYLGAFGYTILELLNNRSNQDAAIAVAFGVEWMIIVHVAIISGCLMASNNASAACGIVGKPVEEKPPQHPTSRGAVVENRFLKVTGYTKSYDTRYQPVSMWRRGRTKLEWIQRSDAWKYDLSSFRQELHISKMTFFWFVLVPAFILIAVPPAAGAIVAWRTPPIGWGCRSLTFIIYAASQVPLLILAICKAWYAQQKWDALHHQNRKSFRGIWGVQFLQGKPKSCLDALTKYLAGTPDKSRQIFATCKCIFRGSIYAFAWLATRLCFFLSFISLIFGTVAQISGLYRNCFCYVNAQYWLHRNPPDGIPIASDTRDQRGSSRYWIWMGGGATGLMVFTCYVGWWHQRLLRRHFAKIVDGLLPWDGEAVSGTVEHCKEVPRSSDVTDESAQGE</sequence>